<feature type="transmembrane region" description="Helical" evidence="1">
    <location>
        <begin position="183"/>
        <end position="202"/>
    </location>
</feature>
<keyword evidence="1" id="KW-0472">Membrane</keyword>
<reference evidence="2" key="2">
    <citation type="submission" date="2021-09" db="EMBL/GenBank/DDBJ databases">
        <authorList>
            <person name="Gilroy R."/>
        </authorList>
    </citation>
    <scope>NUCLEOTIDE SEQUENCE</scope>
    <source>
        <strain evidence="2">CHK171-7178</strain>
    </source>
</reference>
<name>A0A921FYN7_SPOPS</name>
<evidence type="ECO:0000313" key="3">
    <source>
        <dbReference type="Proteomes" id="UP000698173"/>
    </source>
</evidence>
<comment type="caution">
    <text evidence="2">The sequence shown here is derived from an EMBL/GenBank/DDBJ whole genome shotgun (WGS) entry which is preliminary data.</text>
</comment>
<sequence>MQCQEEYDWWWEGPQRFGDGYEEGVLDGHEDGFEVCYQESRQMGYDLGYSDYEDGYEYDDSAEDLDELSFEEGYSAGWSDAEYEYEKITYVSDSNNPINLESLTFEDYDLEEEQAFEEELYMDSFDAGFNDAQEDFTYEDTPYWLKEKKNLRIYAKGYRIGWYEGGGNFTFPIIVYSLFQKHLWWTVGVMFVSLSILAWFGVKKRQKWLWINSISKRNSI</sequence>
<dbReference type="AlphaFoldDB" id="A0A921FYN7"/>
<proteinExistence type="predicted"/>
<evidence type="ECO:0000256" key="1">
    <source>
        <dbReference type="SAM" id="Phobius"/>
    </source>
</evidence>
<keyword evidence="1" id="KW-1133">Transmembrane helix</keyword>
<accession>A0A921FYN7</accession>
<evidence type="ECO:0000313" key="2">
    <source>
        <dbReference type="EMBL" id="HJF31442.1"/>
    </source>
</evidence>
<dbReference type="Proteomes" id="UP000698173">
    <property type="component" value="Unassembled WGS sequence"/>
</dbReference>
<gene>
    <name evidence="2" type="ORF">K8V56_06635</name>
</gene>
<keyword evidence="1" id="KW-0812">Transmembrane</keyword>
<dbReference type="EMBL" id="DYWT01000109">
    <property type="protein sequence ID" value="HJF31442.1"/>
    <property type="molecule type" value="Genomic_DNA"/>
</dbReference>
<organism evidence="2 3">
    <name type="scientific">Sporosarcina psychrophila</name>
    <name type="common">Bacillus psychrophilus</name>
    <dbReference type="NCBI Taxonomy" id="1476"/>
    <lineage>
        <taxon>Bacteria</taxon>
        <taxon>Bacillati</taxon>
        <taxon>Bacillota</taxon>
        <taxon>Bacilli</taxon>
        <taxon>Bacillales</taxon>
        <taxon>Caryophanaceae</taxon>
        <taxon>Sporosarcina</taxon>
    </lineage>
</organism>
<reference evidence="2" key="1">
    <citation type="journal article" date="2021" name="PeerJ">
        <title>Extensive microbial diversity within the chicken gut microbiome revealed by metagenomics and culture.</title>
        <authorList>
            <person name="Gilroy R."/>
            <person name="Ravi A."/>
            <person name="Getino M."/>
            <person name="Pursley I."/>
            <person name="Horton D.L."/>
            <person name="Alikhan N.F."/>
            <person name="Baker D."/>
            <person name="Gharbi K."/>
            <person name="Hall N."/>
            <person name="Watson M."/>
            <person name="Adriaenssens E.M."/>
            <person name="Foster-Nyarko E."/>
            <person name="Jarju S."/>
            <person name="Secka A."/>
            <person name="Antonio M."/>
            <person name="Oren A."/>
            <person name="Chaudhuri R.R."/>
            <person name="La Ragione R."/>
            <person name="Hildebrand F."/>
            <person name="Pallen M.J."/>
        </authorList>
    </citation>
    <scope>NUCLEOTIDE SEQUENCE</scope>
    <source>
        <strain evidence="2">CHK171-7178</strain>
    </source>
</reference>
<protein>
    <submittedName>
        <fullName evidence="2">Uncharacterized protein</fullName>
    </submittedName>
</protein>